<dbReference type="Proteomes" id="UP000887567">
    <property type="component" value="Unplaced"/>
</dbReference>
<organism evidence="1 2">
    <name type="scientific">Exaiptasia diaphana</name>
    <name type="common">Tropical sea anemone</name>
    <name type="synonym">Aiptasia pulchella</name>
    <dbReference type="NCBI Taxonomy" id="2652724"/>
    <lineage>
        <taxon>Eukaryota</taxon>
        <taxon>Metazoa</taxon>
        <taxon>Cnidaria</taxon>
        <taxon>Anthozoa</taxon>
        <taxon>Hexacorallia</taxon>
        <taxon>Actiniaria</taxon>
        <taxon>Aiptasiidae</taxon>
        <taxon>Exaiptasia</taxon>
    </lineage>
</organism>
<accession>A0A913X3Q9</accession>
<evidence type="ECO:0000313" key="1">
    <source>
        <dbReference type="EnsemblMetazoa" id="XP_020898478.1"/>
    </source>
</evidence>
<dbReference type="PANTHER" id="PTHR15505:SF4">
    <property type="entry name" value="RIIA DOMAIN-CONTAINING PROTEIN 1"/>
    <property type="match status" value="1"/>
</dbReference>
<reference evidence="1" key="1">
    <citation type="submission" date="2022-11" db="UniProtKB">
        <authorList>
            <consortium name="EnsemblMetazoa"/>
        </authorList>
    </citation>
    <scope>IDENTIFICATION</scope>
</reference>
<evidence type="ECO:0000313" key="2">
    <source>
        <dbReference type="Proteomes" id="UP000887567"/>
    </source>
</evidence>
<evidence type="ECO:0008006" key="3">
    <source>
        <dbReference type="Google" id="ProtNLM"/>
    </source>
</evidence>
<dbReference type="GeneID" id="110237224"/>
<dbReference type="PANTHER" id="PTHR15505">
    <property type="entry name" value="RIIA DOMAIN-CONTAINING PROTEIN 1"/>
    <property type="match status" value="1"/>
</dbReference>
<dbReference type="OMA" id="VQGEATC"/>
<sequence>MANNQQFDKRMFNIDGSEGHDSGALTPEQQLQLNQFKITTRIDNEKYLRDHPEVSYLLAGFLGNVFKQRPDNVREFAAKYFSNPSLKDEVSVKVMELKQKAAG</sequence>
<protein>
    <recommendedName>
        <fullName evidence="3">RIIa domain-containing protein 1</fullName>
    </recommendedName>
</protein>
<dbReference type="SUPFAM" id="SSF47391">
    <property type="entry name" value="Dimerization-anchoring domain of cAMP-dependent PK regulatory subunit"/>
    <property type="match status" value="1"/>
</dbReference>
<dbReference type="RefSeq" id="XP_020898478.1">
    <property type="nucleotide sequence ID" value="XM_021042819.2"/>
</dbReference>
<dbReference type="CDD" id="cd22971">
    <property type="entry name" value="DD_RIIAD1"/>
    <property type="match status" value="1"/>
</dbReference>
<name>A0A913X3Q9_EXADI</name>
<dbReference type="OrthoDB" id="10249338at2759"/>
<dbReference type="AlphaFoldDB" id="A0A913X3Q9"/>
<dbReference type="KEGG" id="epa:110237224"/>
<proteinExistence type="predicted"/>
<dbReference type="EnsemblMetazoa" id="XM_021042819.2">
    <property type="protein sequence ID" value="XP_020898478.1"/>
    <property type="gene ID" value="LOC110237224"/>
</dbReference>
<keyword evidence="2" id="KW-1185">Reference proteome</keyword>
<dbReference type="InterPro" id="IPR059162">
    <property type="entry name" value="RIIAD1"/>
</dbReference>